<evidence type="ECO:0000313" key="2">
    <source>
        <dbReference type="EMBL" id="AVJ28521.1"/>
    </source>
</evidence>
<dbReference type="OrthoDB" id="8657252at2"/>
<feature type="transmembrane region" description="Helical" evidence="1">
    <location>
        <begin position="69"/>
        <end position="98"/>
    </location>
</feature>
<feature type="transmembrane region" description="Helical" evidence="1">
    <location>
        <begin position="133"/>
        <end position="159"/>
    </location>
</feature>
<proteinExistence type="predicted"/>
<evidence type="ECO:0000313" key="3">
    <source>
        <dbReference type="Proteomes" id="UP000239477"/>
    </source>
</evidence>
<feature type="transmembrane region" description="Helical" evidence="1">
    <location>
        <begin position="104"/>
        <end position="126"/>
    </location>
</feature>
<keyword evidence="1" id="KW-0812">Transmembrane</keyword>
<accession>A0A2S0I914</accession>
<protein>
    <submittedName>
        <fullName evidence="2">Uncharacterized protein</fullName>
    </submittedName>
</protein>
<organism evidence="2 3">
    <name type="scientific">Achromobacter spanius</name>
    <dbReference type="NCBI Taxonomy" id="217203"/>
    <lineage>
        <taxon>Bacteria</taxon>
        <taxon>Pseudomonadati</taxon>
        <taxon>Pseudomonadota</taxon>
        <taxon>Betaproteobacteria</taxon>
        <taxon>Burkholderiales</taxon>
        <taxon>Alcaligenaceae</taxon>
        <taxon>Achromobacter</taxon>
    </lineage>
</organism>
<sequence>MIYIFGALLLASTLAAAVYRRMQRRPDDSGRAMSRDMLAGAAIFTFMGPAVAIVLIAVTMSIGAQDPELLLFGLYGLPWAYLFGGLPALFCGMTAGALKPVTPSWLAVLRMGLIGAAYAFVFLLTFGMRERSLAALGFPLFMGALPAAVAGLLCARVFYGKPVAIR</sequence>
<gene>
    <name evidence="2" type="ORF">CLM73_16165</name>
</gene>
<dbReference type="Proteomes" id="UP000239477">
    <property type="component" value="Chromosome"/>
</dbReference>
<keyword evidence="1" id="KW-1133">Transmembrane helix</keyword>
<keyword evidence="3" id="KW-1185">Reference proteome</keyword>
<keyword evidence="1" id="KW-0472">Membrane</keyword>
<dbReference type="AlphaFoldDB" id="A0A2S0I914"/>
<dbReference type="RefSeq" id="WP_105239309.1">
    <property type="nucleotide sequence ID" value="NZ_CP023270.1"/>
</dbReference>
<feature type="transmembrane region" description="Helical" evidence="1">
    <location>
        <begin position="39"/>
        <end position="62"/>
    </location>
</feature>
<name>A0A2S0I914_9BURK</name>
<dbReference type="EMBL" id="CP023270">
    <property type="protein sequence ID" value="AVJ28521.1"/>
    <property type="molecule type" value="Genomic_DNA"/>
</dbReference>
<evidence type="ECO:0000256" key="1">
    <source>
        <dbReference type="SAM" id="Phobius"/>
    </source>
</evidence>
<reference evidence="2 3" key="1">
    <citation type="submission" date="2017-09" db="EMBL/GenBank/DDBJ databases">
        <title>Genomic, metabolic, and phenotypic characteristics of bacterial isolates from the natural microbiome of the model nematode Caenorhabditis elegans.</title>
        <authorList>
            <person name="Zimmermann J."/>
            <person name="Obeng N."/>
            <person name="Yang W."/>
            <person name="Obeng O."/>
            <person name="Kissoyan K."/>
            <person name="Pees B."/>
            <person name="Dirksen P."/>
            <person name="Hoppner M."/>
            <person name="Franke A."/>
            <person name="Rosenstiel P."/>
            <person name="Leippe M."/>
            <person name="Dierking K."/>
            <person name="Kaleta C."/>
            <person name="Schulenburg H."/>
        </authorList>
    </citation>
    <scope>NUCLEOTIDE SEQUENCE [LARGE SCALE GENOMIC DNA]</scope>
    <source>
        <strain evidence="2 3">MYb73</strain>
    </source>
</reference>